<sequence length="39" mass="4538">MSNLKSKYGLNWSNSKKHGKKSLNEIEKYMSNVKVPKIK</sequence>
<feature type="region of interest" description="Disordered" evidence="1">
    <location>
        <begin position="1"/>
        <end position="23"/>
    </location>
</feature>
<organism evidence="2">
    <name type="scientific">marine sediment metagenome</name>
    <dbReference type="NCBI Taxonomy" id="412755"/>
    <lineage>
        <taxon>unclassified sequences</taxon>
        <taxon>metagenomes</taxon>
        <taxon>ecological metagenomes</taxon>
    </lineage>
</organism>
<reference evidence="2" key="1">
    <citation type="journal article" date="2014" name="Front. Microbiol.">
        <title>High frequency of phylogenetically diverse reductive dehalogenase-homologous genes in deep subseafloor sedimentary metagenomes.</title>
        <authorList>
            <person name="Kawai M."/>
            <person name="Futagami T."/>
            <person name="Toyoda A."/>
            <person name="Takaki Y."/>
            <person name="Nishi S."/>
            <person name="Hori S."/>
            <person name="Arai W."/>
            <person name="Tsubouchi T."/>
            <person name="Morono Y."/>
            <person name="Uchiyama I."/>
            <person name="Ito T."/>
            <person name="Fujiyama A."/>
            <person name="Inagaki F."/>
            <person name="Takami H."/>
        </authorList>
    </citation>
    <scope>NUCLEOTIDE SEQUENCE</scope>
    <source>
        <strain evidence="2">Expedition CK06-06</strain>
    </source>
</reference>
<accession>X1B403</accession>
<dbReference type="AlphaFoldDB" id="X1B403"/>
<evidence type="ECO:0000313" key="2">
    <source>
        <dbReference type="EMBL" id="GAG76022.1"/>
    </source>
</evidence>
<gene>
    <name evidence="2" type="ORF">S01H4_30824</name>
</gene>
<name>X1B403_9ZZZZ</name>
<evidence type="ECO:0000256" key="1">
    <source>
        <dbReference type="SAM" id="MobiDB-lite"/>
    </source>
</evidence>
<dbReference type="EMBL" id="BART01015945">
    <property type="protein sequence ID" value="GAG76022.1"/>
    <property type="molecule type" value="Genomic_DNA"/>
</dbReference>
<protein>
    <submittedName>
        <fullName evidence="2">Uncharacterized protein</fullName>
    </submittedName>
</protein>
<comment type="caution">
    <text evidence="2">The sequence shown here is derived from an EMBL/GenBank/DDBJ whole genome shotgun (WGS) entry which is preliminary data.</text>
</comment>
<proteinExistence type="predicted"/>